<dbReference type="Gene3D" id="1.20.1250.20">
    <property type="entry name" value="MFS general substrate transporter like domains"/>
    <property type="match status" value="1"/>
</dbReference>
<sequence length="301" mass="32746">MSQTFTSQIELNAVHPSEDTRAVLTETEQYFSYRNSPNLPSVEPSTNPSGSSVRVPGFRIGSMFIEEKAITLLGSCVGVFAVGINDTATGANLPSIQDHYNLPYAVVSLVFLAGFGGYLISCVLNSMLQNTIGTRGVLLMAGFWYASGSLLIAFAPPFPTVIAGLVLMGLGGGFYDTCLTSVVSHYESTKLMNIFYSFFGFGSLVSPFIIGALAKAGISWNVFYWVPLSLSVLVTLCHFFLFKNYAAPTEDENVEHQGLHGRLKQMMRMQIIWLGVPLTILGFAINNTLGNDPDLTYLDIN</sequence>
<evidence type="ECO:0000256" key="5">
    <source>
        <dbReference type="ARBA" id="ARBA00022989"/>
    </source>
</evidence>
<evidence type="ECO:0000256" key="7">
    <source>
        <dbReference type="SAM" id="Phobius"/>
    </source>
</evidence>
<feature type="transmembrane region" description="Helical" evidence="7">
    <location>
        <begin position="104"/>
        <end position="124"/>
    </location>
</feature>
<comment type="caution">
    <text evidence="9">The sequence shown here is derived from an EMBL/GenBank/DDBJ whole genome shotgun (WGS) entry which is preliminary data.</text>
</comment>
<accession>A0A8H3BCZ9</accession>
<dbReference type="GO" id="GO:0016020">
    <property type="term" value="C:membrane"/>
    <property type="evidence" value="ECO:0007669"/>
    <property type="project" value="TreeGrafter"/>
</dbReference>
<feature type="transmembrane region" description="Helical" evidence="7">
    <location>
        <begin position="69"/>
        <end position="84"/>
    </location>
</feature>
<dbReference type="AlphaFoldDB" id="A0A8H3BCZ9"/>
<comment type="subcellular location">
    <subcellularLocation>
        <location evidence="1">Endomembrane system</location>
        <topology evidence="1">Multi-pass membrane protein</topology>
    </subcellularLocation>
</comment>
<keyword evidence="4 7" id="KW-0812">Transmembrane</keyword>
<dbReference type="PROSITE" id="PS50850">
    <property type="entry name" value="MFS"/>
    <property type="match status" value="1"/>
</dbReference>
<dbReference type="InterPro" id="IPR011701">
    <property type="entry name" value="MFS"/>
</dbReference>
<dbReference type="InterPro" id="IPR036259">
    <property type="entry name" value="MFS_trans_sf"/>
</dbReference>
<dbReference type="SUPFAM" id="SSF103473">
    <property type="entry name" value="MFS general substrate transporter"/>
    <property type="match status" value="1"/>
</dbReference>
<evidence type="ECO:0000256" key="4">
    <source>
        <dbReference type="ARBA" id="ARBA00022692"/>
    </source>
</evidence>
<dbReference type="GO" id="GO:0012505">
    <property type="term" value="C:endomembrane system"/>
    <property type="evidence" value="ECO:0007669"/>
    <property type="project" value="UniProtKB-SubCell"/>
</dbReference>
<evidence type="ECO:0000313" key="10">
    <source>
        <dbReference type="Proteomes" id="UP000663861"/>
    </source>
</evidence>
<feature type="domain" description="Major facilitator superfamily (MFS) profile" evidence="8">
    <location>
        <begin position="71"/>
        <end position="301"/>
    </location>
</feature>
<dbReference type="EMBL" id="CAJMWY010000974">
    <property type="protein sequence ID" value="CAE6453919.1"/>
    <property type="molecule type" value="Genomic_DNA"/>
</dbReference>
<dbReference type="InterPro" id="IPR020846">
    <property type="entry name" value="MFS_dom"/>
</dbReference>
<keyword evidence="5 7" id="KW-1133">Transmembrane helix</keyword>
<feature type="transmembrane region" description="Helical" evidence="7">
    <location>
        <begin position="194"/>
        <end position="216"/>
    </location>
</feature>
<evidence type="ECO:0000256" key="6">
    <source>
        <dbReference type="ARBA" id="ARBA00023136"/>
    </source>
</evidence>
<keyword evidence="6 7" id="KW-0472">Membrane</keyword>
<dbReference type="PANTHER" id="PTHR23514">
    <property type="entry name" value="BYPASS OF STOP CODON PROTEIN 6"/>
    <property type="match status" value="1"/>
</dbReference>
<evidence type="ECO:0000313" key="9">
    <source>
        <dbReference type="EMBL" id="CAE6453919.1"/>
    </source>
</evidence>
<feature type="transmembrane region" description="Helical" evidence="7">
    <location>
        <begin position="136"/>
        <end position="155"/>
    </location>
</feature>
<evidence type="ECO:0000256" key="3">
    <source>
        <dbReference type="ARBA" id="ARBA00022448"/>
    </source>
</evidence>
<reference evidence="9" key="1">
    <citation type="submission" date="2021-01" db="EMBL/GenBank/DDBJ databases">
        <authorList>
            <person name="Kaushik A."/>
        </authorList>
    </citation>
    <scope>NUCLEOTIDE SEQUENCE</scope>
    <source>
        <strain evidence="9">AG4-RS23</strain>
    </source>
</reference>
<evidence type="ECO:0000256" key="2">
    <source>
        <dbReference type="ARBA" id="ARBA00008335"/>
    </source>
</evidence>
<feature type="transmembrane region" description="Helical" evidence="7">
    <location>
        <begin position="271"/>
        <end position="289"/>
    </location>
</feature>
<dbReference type="InterPro" id="IPR051788">
    <property type="entry name" value="MFS_Transporter"/>
</dbReference>
<dbReference type="PANTHER" id="PTHR23514:SF3">
    <property type="entry name" value="BYPASS OF STOP CODON PROTEIN 6"/>
    <property type="match status" value="1"/>
</dbReference>
<dbReference type="Pfam" id="PF07690">
    <property type="entry name" value="MFS_1"/>
    <property type="match status" value="1"/>
</dbReference>
<dbReference type="GO" id="GO:0022857">
    <property type="term" value="F:transmembrane transporter activity"/>
    <property type="evidence" value="ECO:0007669"/>
    <property type="project" value="InterPro"/>
</dbReference>
<comment type="similarity">
    <text evidence="2">Belongs to the major facilitator superfamily.</text>
</comment>
<feature type="transmembrane region" description="Helical" evidence="7">
    <location>
        <begin position="161"/>
        <end position="182"/>
    </location>
</feature>
<protein>
    <recommendedName>
        <fullName evidence="8">Major facilitator superfamily (MFS) profile domain-containing protein</fullName>
    </recommendedName>
</protein>
<gene>
    <name evidence="9" type="ORF">RDB_LOCUS57917</name>
</gene>
<organism evidence="9 10">
    <name type="scientific">Rhizoctonia solani</name>
    <dbReference type="NCBI Taxonomy" id="456999"/>
    <lineage>
        <taxon>Eukaryota</taxon>
        <taxon>Fungi</taxon>
        <taxon>Dikarya</taxon>
        <taxon>Basidiomycota</taxon>
        <taxon>Agaricomycotina</taxon>
        <taxon>Agaricomycetes</taxon>
        <taxon>Cantharellales</taxon>
        <taxon>Ceratobasidiaceae</taxon>
        <taxon>Rhizoctonia</taxon>
    </lineage>
</organism>
<feature type="transmembrane region" description="Helical" evidence="7">
    <location>
        <begin position="222"/>
        <end position="242"/>
    </location>
</feature>
<proteinExistence type="inferred from homology"/>
<name>A0A8H3BCZ9_9AGAM</name>
<evidence type="ECO:0000259" key="8">
    <source>
        <dbReference type="PROSITE" id="PS50850"/>
    </source>
</evidence>
<keyword evidence="3" id="KW-0813">Transport</keyword>
<evidence type="ECO:0000256" key="1">
    <source>
        <dbReference type="ARBA" id="ARBA00004127"/>
    </source>
</evidence>
<dbReference type="Proteomes" id="UP000663861">
    <property type="component" value="Unassembled WGS sequence"/>
</dbReference>